<dbReference type="PANTHER" id="PTHR24078:SF553">
    <property type="entry name" value="DNAJ HOMOLOG SUBFAMILY B MEMBER 5"/>
    <property type="match status" value="1"/>
</dbReference>
<dbReference type="PROSITE" id="PS00636">
    <property type="entry name" value="DNAJ_1"/>
    <property type="match status" value="1"/>
</dbReference>
<keyword evidence="4" id="KW-1185">Reference proteome</keyword>
<dbReference type="PROSITE" id="PS50076">
    <property type="entry name" value="DNAJ_2"/>
    <property type="match status" value="1"/>
</dbReference>
<feature type="domain" description="J" evidence="2">
    <location>
        <begin position="10"/>
        <end position="78"/>
    </location>
</feature>
<organism evidence="3 4">
    <name type="scientific">Porphyridium purpureum</name>
    <name type="common">Red alga</name>
    <name type="synonym">Porphyridium cruentum</name>
    <dbReference type="NCBI Taxonomy" id="35688"/>
    <lineage>
        <taxon>Eukaryota</taxon>
        <taxon>Rhodophyta</taxon>
        <taxon>Bangiophyceae</taxon>
        <taxon>Porphyridiales</taxon>
        <taxon>Porphyridiaceae</taxon>
        <taxon>Porphyridium</taxon>
    </lineage>
</organism>
<evidence type="ECO:0000313" key="4">
    <source>
        <dbReference type="Proteomes" id="UP000324585"/>
    </source>
</evidence>
<evidence type="ECO:0000259" key="2">
    <source>
        <dbReference type="PROSITE" id="PS50076"/>
    </source>
</evidence>
<accession>A0A5J4Z0M1</accession>
<dbReference type="GO" id="GO:0051082">
    <property type="term" value="F:unfolded protein binding"/>
    <property type="evidence" value="ECO:0007669"/>
    <property type="project" value="InterPro"/>
</dbReference>
<dbReference type="GO" id="GO:0005829">
    <property type="term" value="C:cytosol"/>
    <property type="evidence" value="ECO:0007669"/>
    <property type="project" value="TreeGrafter"/>
</dbReference>
<dbReference type="CDD" id="cd06257">
    <property type="entry name" value="DnaJ"/>
    <property type="match status" value="1"/>
</dbReference>
<dbReference type="PRINTS" id="PR00625">
    <property type="entry name" value="JDOMAIN"/>
</dbReference>
<sequence length="395" mass="42817">MGSAPQRKGRLYDVLGVPPGTKDEAELKKAYKKAAMKWHPDRHKDAMKEQANQKFQEIGEAYAILSDEQKRRLYDEYGEDLLKALSSGMTAQDFENAVEQQKQQFGGRAGGLGAFPAGAGGMPQGFGNGTFVFTQKGGRTSAHSAGVDARRLFEEMFGGSGGGFSFGGDDFASMESSGGMFGGSGAGSARGMRMDMDMDTDGSFGPFSRKRSAPQPEVQNVEIDLRCTLADLYTGTRKRMKVTRRVQSPSGGLATESKVIEIDVLPGWKEGTKITYEGAGDNYGNVRQNVVFVVKQIKHDVFERRGDDLHATVKLGLKEALLGGKVIPLTLPDGTVEHLKFSAGQVTQPGSRRIVSGKGMLNRKEQRRGDVIVKVDVTFPSSLDPRQAEAIARCF</sequence>
<dbReference type="SUPFAM" id="SSF49493">
    <property type="entry name" value="HSP40/DnaJ peptide-binding domain"/>
    <property type="match status" value="2"/>
</dbReference>
<dbReference type="AlphaFoldDB" id="A0A5J4Z0M1"/>
<dbReference type="Pfam" id="PF00226">
    <property type="entry name" value="DnaJ"/>
    <property type="match status" value="1"/>
</dbReference>
<dbReference type="SMART" id="SM00271">
    <property type="entry name" value="DnaJ"/>
    <property type="match status" value="1"/>
</dbReference>
<name>A0A5J4Z0M1_PORPP</name>
<dbReference type="EMBL" id="VRMN01000002">
    <property type="protein sequence ID" value="KAA8496393.1"/>
    <property type="molecule type" value="Genomic_DNA"/>
</dbReference>
<dbReference type="InterPro" id="IPR018253">
    <property type="entry name" value="DnaJ_domain_CS"/>
</dbReference>
<dbReference type="InterPro" id="IPR036869">
    <property type="entry name" value="J_dom_sf"/>
</dbReference>
<dbReference type="OMA" id="FYEEWEN"/>
<dbReference type="Gene3D" id="1.10.287.110">
    <property type="entry name" value="DnaJ domain"/>
    <property type="match status" value="1"/>
</dbReference>
<reference evidence="4" key="1">
    <citation type="journal article" date="2019" name="Nat. Commun.">
        <title>Expansion of phycobilisome linker gene families in mesophilic red algae.</title>
        <authorList>
            <person name="Lee J."/>
            <person name="Kim D."/>
            <person name="Bhattacharya D."/>
            <person name="Yoon H.S."/>
        </authorList>
    </citation>
    <scope>NUCLEOTIDE SEQUENCE [LARGE SCALE GENOMIC DNA]</scope>
    <source>
        <strain evidence="4">CCMP 1328</strain>
    </source>
</reference>
<evidence type="ECO:0000313" key="3">
    <source>
        <dbReference type="EMBL" id="KAA8496393.1"/>
    </source>
</evidence>
<keyword evidence="1" id="KW-0143">Chaperone</keyword>
<gene>
    <name evidence="3" type="ORF">FVE85_0122</name>
</gene>
<dbReference type="InterPro" id="IPR051339">
    <property type="entry name" value="DnaJ_subfamily_B"/>
</dbReference>
<dbReference type="Proteomes" id="UP000324585">
    <property type="component" value="Unassembled WGS sequence"/>
</dbReference>
<protein>
    <submittedName>
        <fullName evidence="3">DnaJ-like subfamily B member 4</fullName>
    </submittedName>
</protein>
<dbReference type="InterPro" id="IPR001623">
    <property type="entry name" value="DnaJ_domain"/>
</dbReference>
<dbReference type="Pfam" id="PF01556">
    <property type="entry name" value="DnaJ_C"/>
    <property type="match status" value="1"/>
</dbReference>
<comment type="caution">
    <text evidence="3">The sequence shown here is derived from an EMBL/GenBank/DDBJ whole genome shotgun (WGS) entry which is preliminary data.</text>
</comment>
<dbReference type="InterPro" id="IPR002939">
    <property type="entry name" value="DnaJ_C"/>
</dbReference>
<dbReference type="FunFam" id="2.60.260.20:FF:000002">
    <property type="entry name" value="Dnaj homolog subfamily b member"/>
    <property type="match status" value="1"/>
</dbReference>
<dbReference type="PANTHER" id="PTHR24078">
    <property type="entry name" value="DNAJ HOMOLOG SUBFAMILY C MEMBER"/>
    <property type="match status" value="1"/>
</dbReference>
<dbReference type="InterPro" id="IPR008971">
    <property type="entry name" value="HSP40/DnaJ_pept-bd"/>
</dbReference>
<dbReference type="GO" id="GO:0006457">
    <property type="term" value="P:protein folding"/>
    <property type="evidence" value="ECO:0007669"/>
    <property type="project" value="InterPro"/>
</dbReference>
<dbReference type="OrthoDB" id="10250354at2759"/>
<dbReference type="GO" id="GO:0051087">
    <property type="term" value="F:protein-folding chaperone binding"/>
    <property type="evidence" value="ECO:0007669"/>
    <property type="project" value="TreeGrafter"/>
</dbReference>
<dbReference type="Gene3D" id="2.60.260.20">
    <property type="entry name" value="Urease metallochaperone UreE, N-terminal domain"/>
    <property type="match status" value="2"/>
</dbReference>
<proteinExistence type="predicted"/>
<dbReference type="CDD" id="cd10747">
    <property type="entry name" value="DnaJ_C"/>
    <property type="match status" value="1"/>
</dbReference>
<dbReference type="SUPFAM" id="SSF46565">
    <property type="entry name" value="Chaperone J-domain"/>
    <property type="match status" value="1"/>
</dbReference>
<dbReference type="FunFam" id="2.60.260.20:FF:000013">
    <property type="entry name" value="DnaJ subfamily B member 11"/>
    <property type="match status" value="1"/>
</dbReference>
<evidence type="ECO:0000256" key="1">
    <source>
        <dbReference type="ARBA" id="ARBA00023186"/>
    </source>
</evidence>